<dbReference type="InterPro" id="IPR006084">
    <property type="entry name" value="XPG/Rad2"/>
</dbReference>
<dbReference type="InterPro" id="IPR036279">
    <property type="entry name" value="5-3_exonuclease_C_sf"/>
</dbReference>
<evidence type="ECO:0000256" key="8">
    <source>
        <dbReference type="ARBA" id="ARBA00022839"/>
    </source>
</evidence>
<keyword evidence="6" id="KW-0227">DNA damage</keyword>
<evidence type="ECO:0000313" key="17">
    <source>
        <dbReference type="EMBL" id="CDK26816.1"/>
    </source>
</evidence>
<keyword evidence="12" id="KW-0234">DNA repair</keyword>
<name>W6MKD6_9ASCO</name>
<evidence type="ECO:0000256" key="14">
    <source>
        <dbReference type="SAM" id="MobiDB-lite"/>
    </source>
</evidence>
<dbReference type="Gene3D" id="1.10.150.20">
    <property type="entry name" value="5' to 3' exonuclease, C-terminal subdomain"/>
    <property type="match status" value="1"/>
</dbReference>
<dbReference type="AlphaFoldDB" id="W6MKD6"/>
<dbReference type="GO" id="GO:0035312">
    <property type="term" value="F:5'-3' DNA exonuclease activity"/>
    <property type="evidence" value="ECO:0007669"/>
    <property type="project" value="InterPro"/>
</dbReference>
<dbReference type="InterPro" id="IPR008918">
    <property type="entry name" value="HhH2"/>
</dbReference>
<keyword evidence="9" id="KW-0460">Magnesium</keyword>
<evidence type="ECO:0000256" key="4">
    <source>
        <dbReference type="ARBA" id="ARBA00022722"/>
    </source>
</evidence>
<reference evidence="17" key="1">
    <citation type="submission" date="2013-12" db="EMBL/GenBank/DDBJ databases">
        <authorList>
            <person name="Genoscope - CEA"/>
        </authorList>
    </citation>
    <scope>NUCLEOTIDE SEQUENCE</scope>
    <source>
        <strain evidence="17">CBS 1993</strain>
    </source>
</reference>
<dbReference type="SUPFAM" id="SSF88723">
    <property type="entry name" value="PIN domain-like"/>
    <property type="match status" value="1"/>
</dbReference>
<dbReference type="GO" id="GO:0003677">
    <property type="term" value="F:DNA binding"/>
    <property type="evidence" value="ECO:0007669"/>
    <property type="project" value="UniProtKB-KW"/>
</dbReference>
<dbReference type="SUPFAM" id="SSF47807">
    <property type="entry name" value="5' to 3' exonuclease, C-terminal subdomain"/>
    <property type="match status" value="1"/>
</dbReference>
<dbReference type="Gene3D" id="3.40.50.1010">
    <property type="entry name" value="5'-nuclease"/>
    <property type="match status" value="1"/>
</dbReference>
<dbReference type="EMBL" id="HG793127">
    <property type="protein sequence ID" value="CDK26816.1"/>
    <property type="molecule type" value="Genomic_DNA"/>
</dbReference>
<dbReference type="InterPro" id="IPR044752">
    <property type="entry name" value="PIN-like_EXO1"/>
</dbReference>
<evidence type="ECO:0000256" key="9">
    <source>
        <dbReference type="ARBA" id="ARBA00022842"/>
    </source>
</evidence>
<dbReference type="STRING" id="1382522.W6MKD6"/>
<sequence>MGVTGLLPLLKAAQVPCSLEDYRGKTLAVDSYAWLHKAVFSCAMELVRDQPTQKYISYMMRRIDMLRHFGIEPYMVFDGDYLPTKAGTEKERAERRREYKALAETAVRKNDKKTAFGCFQKACDVTPEMAKSLIDVLNDKGIKYVVAPYEADSQMVHLEKLGIVDGIISEDSDLLVFGCKLLITKLNDKGECVEVKRDNFSKCKATPINTFTEEQMRTMAILSGCDYSKGISGIGVSKAFWLIKKYHTIERILLSLKMEGKYTIPENFVSEYRRASLAFQYQLVFNVKTGKVQSLNELPAEGIEESTEELALCAGNMDSHDIHKAVAMGLLNPMTKQPLHSRETSLTGKTTMATPAVRSATTTESGSAVRNVFRTFSTPTPNRGSIDSFFTKTPDLTTVQSVRKLSPQKSMKLSPVSKRKKILFGTNDGKGTLSSFFTPNTTSKTGVMNTNMQERQLQETPSRKPFATPKSDDYNITDLDDDDVAEISPVTRMLPIEVKETVVDLSPSVTSPKSEDLSELEDSPVRSRKQSEVAAVTVSSLKEKFALKPITNLNLDNVNLETSTKAQPVSRTISLTTHARELSLQSFAYRP</sequence>
<organism evidence="17 18">
    <name type="scientific">Kuraishia capsulata CBS 1993</name>
    <dbReference type="NCBI Taxonomy" id="1382522"/>
    <lineage>
        <taxon>Eukaryota</taxon>
        <taxon>Fungi</taxon>
        <taxon>Dikarya</taxon>
        <taxon>Ascomycota</taxon>
        <taxon>Saccharomycotina</taxon>
        <taxon>Pichiomycetes</taxon>
        <taxon>Pichiales</taxon>
        <taxon>Pichiaceae</taxon>
        <taxon>Kuraishia</taxon>
    </lineage>
</organism>
<dbReference type="FunFam" id="1.10.150.20:FF:000011">
    <property type="entry name" value="exonuclease 1"/>
    <property type="match status" value="1"/>
</dbReference>
<feature type="region of interest" description="Disordered" evidence="14">
    <location>
        <begin position="455"/>
        <end position="479"/>
    </location>
</feature>
<evidence type="ECO:0000256" key="2">
    <source>
        <dbReference type="ARBA" id="ARBA00004123"/>
    </source>
</evidence>
<evidence type="ECO:0000256" key="6">
    <source>
        <dbReference type="ARBA" id="ARBA00022763"/>
    </source>
</evidence>
<gene>
    <name evidence="17" type="ORF">KUCA_T00002790001</name>
</gene>
<dbReference type="OrthoDB" id="26491at2759"/>
<evidence type="ECO:0000313" key="18">
    <source>
        <dbReference type="Proteomes" id="UP000019384"/>
    </source>
</evidence>
<keyword evidence="4" id="KW-0540">Nuclease</keyword>
<dbReference type="InterPro" id="IPR006085">
    <property type="entry name" value="XPG_DNA_repair_N"/>
</dbReference>
<dbReference type="SMART" id="SM00484">
    <property type="entry name" value="XPGI"/>
    <property type="match status" value="1"/>
</dbReference>
<evidence type="ECO:0000256" key="12">
    <source>
        <dbReference type="ARBA" id="ARBA00023204"/>
    </source>
</evidence>
<proteinExistence type="inferred from homology"/>
<dbReference type="CDD" id="cd09857">
    <property type="entry name" value="PIN_EXO1"/>
    <property type="match status" value="1"/>
</dbReference>
<dbReference type="RefSeq" id="XP_022458813.1">
    <property type="nucleotide sequence ID" value="XM_022603071.1"/>
</dbReference>
<dbReference type="CDD" id="cd09908">
    <property type="entry name" value="H3TH_EXO1"/>
    <property type="match status" value="1"/>
</dbReference>
<feature type="domain" description="XPG-I" evidence="15">
    <location>
        <begin position="138"/>
        <end position="205"/>
    </location>
</feature>
<dbReference type="PANTHER" id="PTHR11081">
    <property type="entry name" value="FLAP ENDONUCLEASE FAMILY MEMBER"/>
    <property type="match status" value="1"/>
</dbReference>
<comment type="subcellular location">
    <subcellularLocation>
        <location evidence="2">Nucleus</location>
    </subcellularLocation>
</comment>
<comment type="cofactor">
    <cofactor evidence="1">
        <name>Mg(2+)</name>
        <dbReference type="ChEBI" id="CHEBI:18420"/>
    </cofactor>
</comment>
<feature type="region of interest" description="Disordered" evidence="14">
    <location>
        <begin position="505"/>
        <end position="526"/>
    </location>
</feature>
<evidence type="ECO:0000256" key="1">
    <source>
        <dbReference type="ARBA" id="ARBA00001946"/>
    </source>
</evidence>
<dbReference type="PANTHER" id="PTHR11081:SF65">
    <property type="entry name" value="DNA DAMAGE-INDUCIBLE PROTEIN DIN7-RELATED"/>
    <property type="match status" value="1"/>
</dbReference>
<evidence type="ECO:0000256" key="13">
    <source>
        <dbReference type="ARBA" id="ARBA00023242"/>
    </source>
</evidence>
<dbReference type="HOGENOM" id="CLU_008978_5_0_1"/>
<dbReference type="GO" id="GO:0017108">
    <property type="term" value="F:5'-flap endonuclease activity"/>
    <property type="evidence" value="ECO:0007669"/>
    <property type="project" value="TreeGrafter"/>
</dbReference>
<dbReference type="Pfam" id="PF00867">
    <property type="entry name" value="XPG_I"/>
    <property type="match status" value="1"/>
</dbReference>
<evidence type="ECO:0000256" key="10">
    <source>
        <dbReference type="ARBA" id="ARBA00022881"/>
    </source>
</evidence>
<evidence type="ECO:0000256" key="7">
    <source>
        <dbReference type="ARBA" id="ARBA00022801"/>
    </source>
</evidence>
<dbReference type="InterPro" id="IPR006086">
    <property type="entry name" value="XPG-I_dom"/>
</dbReference>
<dbReference type="SMART" id="SM00279">
    <property type="entry name" value="HhH2"/>
    <property type="match status" value="1"/>
</dbReference>
<keyword evidence="11" id="KW-0238">DNA-binding</keyword>
<dbReference type="Proteomes" id="UP000019384">
    <property type="component" value="Unassembled WGS sequence"/>
</dbReference>
<accession>W6MKD6</accession>
<evidence type="ECO:0000256" key="11">
    <source>
        <dbReference type="ARBA" id="ARBA00023125"/>
    </source>
</evidence>
<dbReference type="GO" id="GO:0006281">
    <property type="term" value="P:DNA repair"/>
    <property type="evidence" value="ECO:0007669"/>
    <property type="project" value="UniProtKB-KW"/>
</dbReference>
<dbReference type="GO" id="GO:0005634">
    <property type="term" value="C:nucleus"/>
    <property type="evidence" value="ECO:0007669"/>
    <property type="project" value="UniProtKB-SubCell"/>
</dbReference>
<dbReference type="InterPro" id="IPR037315">
    <property type="entry name" value="EXO1_H3TH"/>
</dbReference>
<evidence type="ECO:0000259" key="16">
    <source>
        <dbReference type="SMART" id="SM00485"/>
    </source>
</evidence>
<dbReference type="GeneID" id="34520201"/>
<keyword evidence="10" id="KW-0267">Excision nuclease</keyword>
<comment type="similarity">
    <text evidence="3">Belongs to the XPG/RAD2 endonuclease family. EXO1 subfamily.</text>
</comment>
<protein>
    <submittedName>
        <fullName evidence="17">Uncharacterized protein</fullName>
    </submittedName>
</protein>
<keyword evidence="8" id="KW-0269">Exonuclease</keyword>
<dbReference type="PRINTS" id="PR00853">
    <property type="entry name" value="XPGRADSUPER"/>
</dbReference>
<reference evidence="17" key="2">
    <citation type="submission" date="2014-02" db="EMBL/GenBank/DDBJ databases">
        <title>Complete DNA sequence of /Kuraishia capsulata/ illustrates novel genomic features among budding yeasts (/Saccharomycotina/).</title>
        <authorList>
            <person name="Morales L."/>
            <person name="Noel B."/>
            <person name="Porcel B."/>
            <person name="Marcet-Houben M."/>
            <person name="Hullo M-F."/>
            <person name="Sacerdot C."/>
            <person name="Tekaia F."/>
            <person name="Leh-Louis V."/>
            <person name="Despons L."/>
            <person name="Khanna V."/>
            <person name="Aury J-M."/>
            <person name="Barbe V."/>
            <person name="Couloux A."/>
            <person name="Labadie K."/>
            <person name="Pelletier E."/>
            <person name="Souciet J-L."/>
            <person name="Boekhout T."/>
            <person name="Gabaldon T."/>
            <person name="Wincker P."/>
            <person name="Dujon B."/>
        </authorList>
    </citation>
    <scope>NUCLEOTIDE SEQUENCE</scope>
    <source>
        <strain evidence="17">CBS 1993</strain>
    </source>
</reference>
<keyword evidence="7" id="KW-0378">Hydrolase</keyword>
<dbReference type="Pfam" id="PF00752">
    <property type="entry name" value="XPG_N"/>
    <property type="match status" value="1"/>
</dbReference>
<evidence type="ECO:0000259" key="15">
    <source>
        <dbReference type="SMART" id="SM00484"/>
    </source>
</evidence>
<dbReference type="InterPro" id="IPR029060">
    <property type="entry name" value="PIN-like_dom_sf"/>
</dbReference>
<dbReference type="GO" id="GO:0046872">
    <property type="term" value="F:metal ion binding"/>
    <property type="evidence" value="ECO:0007669"/>
    <property type="project" value="UniProtKB-KW"/>
</dbReference>
<feature type="domain" description="XPG N-terminal" evidence="16">
    <location>
        <begin position="1"/>
        <end position="99"/>
    </location>
</feature>
<keyword evidence="13" id="KW-0539">Nucleus</keyword>
<dbReference type="SMART" id="SM00485">
    <property type="entry name" value="XPGN"/>
    <property type="match status" value="1"/>
</dbReference>
<evidence type="ECO:0000256" key="3">
    <source>
        <dbReference type="ARBA" id="ARBA00010563"/>
    </source>
</evidence>
<evidence type="ECO:0000256" key="5">
    <source>
        <dbReference type="ARBA" id="ARBA00022723"/>
    </source>
</evidence>
<keyword evidence="18" id="KW-1185">Reference proteome</keyword>
<keyword evidence="5" id="KW-0479">Metal-binding</keyword>
<dbReference type="FunFam" id="3.40.50.1010:FF:000002">
    <property type="entry name" value="Exonuclease 1, putative"/>
    <property type="match status" value="1"/>
</dbReference>